<gene>
    <name evidence="3" type="ORF">UFOPK1392_01062</name>
    <name evidence="4" type="ORF">UFOPK3733_00805</name>
</gene>
<reference evidence="4" key="1">
    <citation type="submission" date="2020-05" db="EMBL/GenBank/DDBJ databases">
        <authorList>
            <person name="Chiriac C."/>
            <person name="Salcher M."/>
            <person name="Ghai R."/>
            <person name="Kavagutti S V."/>
        </authorList>
    </citation>
    <scope>NUCLEOTIDE SEQUENCE</scope>
</reference>
<dbReference type="AlphaFoldDB" id="A0A6J7IQS8"/>
<organism evidence="4">
    <name type="scientific">freshwater metagenome</name>
    <dbReference type="NCBI Taxonomy" id="449393"/>
    <lineage>
        <taxon>unclassified sequences</taxon>
        <taxon>metagenomes</taxon>
        <taxon>ecological metagenomes</taxon>
    </lineage>
</organism>
<feature type="transmembrane region" description="Helical" evidence="2">
    <location>
        <begin position="21"/>
        <end position="40"/>
    </location>
</feature>
<evidence type="ECO:0000256" key="2">
    <source>
        <dbReference type="SAM" id="Phobius"/>
    </source>
</evidence>
<keyword evidence="2" id="KW-0812">Transmembrane</keyword>
<dbReference type="EMBL" id="CAFBNC010000030">
    <property type="protein sequence ID" value="CAB4933289.1"/>
    <property type="molecule type" value="Genomic_DNA"/>
</dbReference>
<protein>
    <submittedName>
        <fullName evidence="4">Unannotated protein</fullName>
    </submittedName>
</protein>
<accession>A0A6J7IQS8</accession>
<feature type="compositionally biased region" description="Basic residues" evidence="1">
    <location>
        <begin position="68"/>
        <end position="83"/>
    </location>
</feature>
<name>A0A6J7IQS8_9ZZZZ</name>
<keyword evidence="2" id="KW-1133">Transmembrane helix</keyword>
<evidence type="ECO:0000313" key="4">
    <source>
        <dbReference type="EMBL" id="CAB4933289.1"/>
    </source>
</evidence>
<dbReference type="EMBL" id="CAEMXZ010000037">
    <property type="protein sequence ID" value="CAB4323309.1"/>
    <property type="molecule type" value="Genomic_DNA"/>
</dbReference>
<proteinExistence type="predicted"/>
<sequence length="83" mass="9583">MDPLATARRYGIERGLFGNSRLWLVLGVIAWAIRGFLWAWRPAPTKVFSGNLTEGETLTITQLPPVPSRRKRRRAARRLRRQV</sequence>
<evidence type="ECO:0000256" key="1">
    <source>
        <dbReference type="SAM" id="MobiDB-lite"/>
    </source>
</evidence>
<feature type="region of interest" description="Disordered" evidence="1">
    <location>
        <begin position="63"/>
        <end position="83"/>
    </location>
</feature>
<evidence type="ECO:0000313" key="3">
    <source>
        <dbReference type="EMBL" id="CAB4323309.1"/>
    </source>
</evidence>
<keyword evidence="2" id="KW-0472">Membrane</keyword>